<evidence type="ECO:0000313" key="10">
    <source>
        <dbReference type="Proteomes" id="UP001498476"/>
    </source>
</evidence>
<organism evidence="9 10">
    <name type="scientific">Neonectria punicea</name>
    <dbReference type="NCBI Taxonomy" id="979145"/>
    <lineage>
        <taxon>Eukaryota</taxon>
        <taxon>Fungi</taxon>
        <taxon>Dikarya</taxon>
        <taxon>Ascomycota</taxon>
        <taxon>Pezizomycotina</taxon>
        <taxon>Sordariomycetes</taxon>
        <taxon>Hypocreomycetidae</taxon>
        <taxon>Hypocreales</taxon>
        <taxon>Nectriaceae</taxon>
        <taxon>Neonectria</taxon>
    </lineage>
</organism>
<dbReference type="PANTHER" id="PTHR48020:SF12">
    <property type="entry name" value="PROTON MYO-INOSITOL COTRANSPORTER"/>
    <property type="match status" value="1"/>
</dbReference>
<dbReference type="PROSITE" id="PS00217">
    <property type="entry name" value="SUGAR_TRANSPORT_2"/>
    <property type="match status" value="1"/>
</dbReference>
<sequence>MSSTPPESTDDTPPPRTPTVKRRLQIWTQQQIGSRVGFADPLATVPEHELREGIRILSEKLESVETSELERAVEVARVADVYYEVAKGNTSDTPLPVTLTEREKLSLVAEREKLFSQRGMLVIICTVSLAAFLQGHVQSSINAGTLFANNVGIDRKESEVTDGKSSADWKLGAMNASPFLAAAFPGAPLSLPVNYCVGRRGALGLSAVLIIASSLGSAFATRWEEVLGARIVGGLGMGIKAVSAPILASETAVGYWRGSTILAWQLWVACGIMVGFVVNLVIAAAAQTLHSSPDDDTDDRRLLTFQLMLGAPLVPALLLTVAVCFCYESPRFYMRPNTPNYNLARALKILEKVRDTRLQALRDLFLIWWSNKEPANDDDGDATDDTTPQSSELDAGLSYAARAHVVLKLSVGQYKTLFQKRRLRNAIWSTCTVALAQQLCGINVFAFYSNELFSGYGVESSMIYSFGFVFAAAYSPGLGPIPFTLASESFPLSHREAGASVAIAINLLFAGLLTILLPAINTSFKTPGTLGFFSGLNVVAFTLIYFLVEETKQLTLEELDLVYDNPKSMFACYQLKYNMPYYLKRCLHRKDNVEEPPTYETYAMENRNRMRTG</sequence>
<evidence type="ECO:0000256" key="2">
    <source>
        <dbReference type="ARBA" id="ARBA00010992"/>
    </source>
</evidence>
<dbReference type="Proteomes" id="UP001498476">
    <property type="component" value="Unassembled WGS sequence"/>
</dbReference>
<evidence type="ECO:0000259" key="8">
    <source>
        <dbReference type="PROSITE" id="PS50850"/>
    </source>
</evidence>
<comment type="caution">
    <text evidence="9">The sequence shown here is derived from an EMBL/GenBank/DDBJ whole genome shotgun (WGS) entry which is preliminary data.</text>
</comment>
<comment type="subcellular location">
    <subcellularLocation>
        <location evidence="1">Membrane</location>
        <topology evidence="1">Multi-pass membrane protein</topology>
    </subcellularLocation>
</comment>
<feature type="transmembrane region" description="Helical" evidence="7">
    <location>
        <begin position="261"/>
        <end position="285"/>
    </location>
</feature>
<feature type="transmembrane region" description="Helical" evidence="7">
    <location>
        <begin position="426"/>
        <end position="449"/>
    </location>
</feature>
<keyword evidence="6 7" id="KW-0472">Membrane</keyword>
<dbReference type="InterPro" id="IPR020846">
    <property type="entry name" value="MFS_dom"/>
</dbReference>
<feature type="transmembrane region" description="Helical" evidence="7">
    <location>
        <begin position="227"/>
        <end position="249"/>
    </location>
</feature>
<evidence type="ECO:0000256" key="4">
    <source>
        <dbReference type="ARBA" id="ARBA00022692"/>
    </source>
</evidence>
<keyword evidence="10" id="KW-1185">Reference proteome</keyword>
<feature type="transmembrane region" description="Helical" evidence="7">
    <location>
        <begin position="461"/>
        <end position="485"/>
    </location>
</feature>
<dbReference type="SUPFAM" id="SSF103473">
    <property type="entry name" value="MFS general substrate transporter"/>
    <property type="match status" value="1"/>
</dbReference>
<dbReference type="InterPro" id="IPR003663">
    <property type="entry name" value="Sugar/inositol_transpt"/>
</dbReference>
<evidence type="ECO:0000256" key="7">
    <source>
        <dbReference type="SAM" id="Phobius"/>
    </source>
</evidence>
<evidence type="ECO:0000256" key="6">
    <source>
        <dbReference type="ARBA" id="ARBA00023136"/>
    </source>
</evidence>
<feature type="transmembrane region" description="Helical" evidence="7">
    <location>
        <begin position="119"/>
        <end position="137"/>
    </location>
</feature>
<evidence type="ECO:0000313" key="9">
    <source>
        <dbReference type="EMBL" id="KAK7416880.1"/>
    </source>
</evidence>
<keyword evidence="3" id="KW-0813">Transport</keyword>
<evidence type="ECO:0000256" key="1">
    <source>
        <dbReference type="ARBA" id="ARBA00004141"/>
    </source>
</evidence>
<proteinExistence type="inferred from homology"/>
<evidence type="ECO:0000256" key="3">
    <source>
        <dbReference type="ARBA" id="ARBA00022448"/>
    </source>
</evidence>
<gene>
    <name evidence="9" type="ORF">QQX98_004938</name>
</gene>
<dbReference type="InterPro" id="IPR050814">
    <property type="entry name" value="Myo-inositol_Transporter"/>
</dbReference>
<protein>
    <recommendedName>
        <fullName evidence="8">Major facilitator superfamily (MFS) profile domain-containing protein</fullName>
    </recommendedName>
</protein>
<feature type="transmembrane region" description="Helical" evidence="7">
    <location>
        <begin position="305"/>
        <end position="327"/>
    </location>
</feature>
<dbReference type="PRINTS" id="PR00171">
    <property type="entry name" value="SUGRTRNSPORT"/>
</dbReference>
<dbReference type="InterPro" id="IPR005829">
    <property type="entry name" value="Sugar_transporter_CS"/>
</dbReference>
<name>A0ABR1H705_9HYPO</name>
<reference evidence="9 10" key="1">
    <citation type="journal article" date="2025" name="Microbiol. Resour. Announc.">
        <title>Draft genome sequences for Neonectria magnoliae and Neonectria punicea, canker pathogens of Liriodendron tulipifera and Acer saccharum in West Virginia.</title>
        <authorList>
            <person name="Petronek H.M."/>
            <person name="Kasson M.T."/>
            <person name="Metheny A.M."/>
            <person name="Stauder C.M."/>
            <person name="Lovett B."/>
            <person name="Lynch S.C."/>
            <person name="Garnas J.R."/>
            <person name="Kasson L.R."/>
            <person name="Stajich J.E."/>
        </authorList>
    </citation>
    <scope>NUCLEOTIDE SEQUENCE [LARGE SCALE GENOMIC DNA]</scope>
    <source>
        <strain evidence="9 10">NRRL 64653</strain>
    </source>
</reference>
<feature type="transmembrane region" description="Helical" evidence="7">
    <location>
        <begin position="202"/>
        <end position="221"/>
    </location>
</feature>
<dbReference type="PROSITE" id="PS50850">
    <property type="entry name" value="MFS"/>
    <property type="match status" value="1"/>
</dbReference>
<dbReference type="EMBL" id="JAZAVJ010000063">
    <property type="protein sequence ID" value="KAK7416880.1"/>
    <property type="molecule type" value="Genomic_DNA"/>
</dbReference>
<dbReference type="Gene3D" id="1.20.1250.20">
    <property type="entry name" value="MFS general substrate transporter like domains"/>
    <property type="match status" value="2"/>
</dbReference>
<feature type="transmembrane region" description="Helical" evidence="7">
    <location>
        <begin position="497"/>
        <end position="517"/>
    </location>
</feature>
<keyword evidence="4 7" id="KW-0812">Transmembrane</keyword>
<evidence type="ECO:0000256" key="5">
    <source>
        <dbReference type="ARBA" id="ARBA00022989"/>
    </source>
</evidence>
<comment type="similarity">
    <text evidence="2">Belongs to the major facilitator superfamily. Sugar transporter (TC 2.A.1.1) family.</text>
</comment>
<feature type="transmembrane region" description="Helical" evidence="7">
    <location>
        <begin position="176"/>
        <end position="195"/>
    </location>
</feature>
<accession>A0ABR1H705</accession>
<dbReference type="InterPro" id="IPR036259">
    <property type="entry name" value="MFS_trans_sf"/>
</dbReference>
<feature type="domain" description="Major facilitator superfamily (MFS) profile" evidence="8">
    <location>
        <begin position="123"/>
        <end position="552"/>
    </location>
</feature>
<feature type="transmembrane region" description="Helical" evidence="7">
    <location>
        <begin position="529"/>
        <end position="548"/>
    </location>
</feature>
<keyword evidence="5 7" id="KW-1133">Transmembrane helix</keyword>
<dbReference type="PANTHER" id="PTHR48020">
    <property type="entry name" value="PROTON MYO-INOSITOL COTRANSPORTER"/>
    <property type="match status" value="1"/>
</dbReference>
<dbReference type="InterPro" id="IPR005828">
    <property type="entry name" value="MFS_sugar_transport-like"/>
</dbReference>
<dbReference type="Pfam" id="PF00083">
    <property type="entry name" value="Sugar_tr"/>
    <property type="match status" value="1"/>
</dbReference>